<keyword evidence="2" id="KW-0167">Capsid protein</keyword>
<evidence type="ECO:0000313" key="2">
    <source>
        <dbReference type="EMBL" id="HIS24889.1"/>
    </source>
</evidence>
<reference evidence="2" key="1">
    <citation type="submission" date="2020-10" db="EMBL/GenBank/DDBJ databases">
        <authorList>
            <person name="Gilroy R."/>
        </authorList>
    </citation>
    <scope>NUCLEOTIDE SEQUENCE</scope>
    <source>
        <strain evidence="2">CHK157-1446</strain>
    </source>
</reference>
<dbReference type="Pfam" id="PF12652">
    <property type="entry name" value="CotJB"/>
    <property type="match status" value="1"/>
</dbReference>
<dbReference type="EMBL" id="DVIR01000056">
    <property type="protein sequence ID" value="HIS24889.1"/>
    <property type="molecule type" value="Genomic_DNA"/>
</dbReference>
<accession>A0A9D1EPB2</accession>
<comment type="caution">
    <text evidence="2">The sequence shown here is derived from an EMBL/GenBank/DDBJ whole genome shotgun (WGS) entry which is preliminary data.</text>
</comment>
<organism evidence="2 3">
    <name type="scientific">Candidatus Faeciplasma gallinarum</name>
    <dbReference type="NCBI Taxonomy" id="2840799"/>
    <lineage>
        <taxon>Bacteria</taxon>
        <taxon>Bacillati</taxon>
        <taxon>Bacillota</taxon>
        <taxon>Clostridia</taxon>
        <taxon>Eubacteriales</taxon>
        <taxon>Oscillospiraceae</taxon>
        <taxon>Oscillospiraceae incertae sedis</taxon>
        <taxon>Candidatus Faeciplasma</taxon>
    </lineage>
</organism>
<proteinExistence type="predicted"/>
<evidence type="ECO:0000259" key="1">
    <source>
        <dbReference type="Pfam" id="PF12652"/>
    </source>
</evidence>
<evidence type="ECO:0000313" key="3">
    <source>
        <dbReference type="Proteomes" id="UP000823982"/>
    </source>
</evidence>
<dbReference type="InterPro" id="IPR024207">
    <property type="entry name" value="CotJB_dom"/>
</dbReference>
<reference evidence="2" key="2">
    <citation type="journal article" date="2021" name="PeerJ">
        <title>Extensive microbial diversity within the chicken gut microbiome revealed by metagenomics and culture.</title>
        <authorList>
            <person name="Gilroy R."/>
            <person name="Ravi A."/>
            <person name="Getino M."/>
            <person name="Pursley I."/>
            <person name="Horton D.L."/>
            <person name="Alikhan N.F."/>
            <person name="Baker D."/>
            <person name="Gharbi K."/>
            <person name="Hall N."/>
            <person name="Watson M."/>
            <person name="Adriaenssens E.M."/>
            <person name="Foster-Nyarko E."/>
            <person name="Jarju S."/>
            <person name="Secka A."/>
            <person name="Antonio M."/>
            <person name="Oren A."/>
            <person name="Chaudhuri R.R."/>
            <person name="La Ragione R."/>
            <person name="Hildebrand F."/>
            <person name="Pallen M.J."/>
        </authorList>
    </citation>
    <scope>NUCLEOTIDE SEQUENCE</scope>
    <source>
        <strain evidence="2">CHK157-1446</strain>
    </source>
</reference>
<name>A0A9D1EPB2_9FIRM</name>
<dbReference type="AlphaFoldDB" id="A0A9D1EPB2"/>
<sequence length="87" mass="10044">MSDREKCLKNVQRYSFAVTEAALFLDTHPDCSEALAYYNKYKKLCDEAKTQYESKYGPLSISSDANEKAWQWANGPWPWELAANEEV</sequence>
<feature type="domain" description="Protein CotJB" evidence="1">
    <location>
        <begin position="6"/>
        <end position="80"/>
    </location>
</feature>
<dbReference type="Proteomes" id="UP000823982">
    <property type="component" value="Unassembled WGS sequence"/>
</dbReference>
<gene>
    <name evidence="2" type="ORF">IAD01_05750</name>
</gene>
<dbReference type="InterPro" id="IPR016571">
    <property type="entry name" value="Spore_coat_assembly_CotJB"/>
</dbReference>
<protein>
    <submittedName>
        <fullName evidence="2">Spore coat protein CotJB</fullName>
    </submittedName>
</protein>
<dbReference type="PIRSF" id="PIRSF010606">
    <property type="entry name" value="Spore_coat_CotJB"/>
    <property type="match status" value="1"/>
</dbReference>
<keyword evidence="2" id="KW-0946">Virion</keyword>